<name>A0A183F523_HELPZ</name>
<evidence type="ECO:0000313" key="5">
    <source>
        <dbReference type="WBParaSite" id="HPBE_0000126501-mRNA-1"/>
    </source>
</evidence>
<keyword evidence="2" id="KW-1133">Transmembrane helix</keyword>
<keyword evidence="4" id="KW-1185">Reference proteome</keyword>
<dbReference type="GO" id="GO:0007606">
    <property type="term" value="P:sensory perception of chemical stimulus"/>
    <property type="evidence" value="ECO:0007669"/>
    <property type="project" value="InterPro"/>
</dbReference>
<gene>
    <name evidence="3" type="ORF">HPBE_LOCUS1266</name>
</gene>
<proteinExistence type="inferred from homology"/>
<keyword evidence="2" id="KW-0812">Transmembrane</keyword>
<comment type="similarity">
    <text evidence="1">Belongs to the nematode receptor-like protein sre family.</text>
</comment>
<accession>A0A183F523</accession>
<reference evidence="3 4" key="1">
    <citation type="submission" date="2018-11" db="EMBL/GenBank/DDBJ databases">
        <authorList>
            <consortium name="Pathogen Informatics"/>
        </authorList>
    </citation>
    <scope>NUCLEOTIDE SEQUENCE [LARGE SCALE GENOMIC DNA]</scope>
</reference>
<keyword evidence="2" id="KW-0472">Membrane</keyword>
<organism evidence="4 5">
    <name type="scientific">Heligmosomoides polygyrus</name>
    <name type="common">Parasitic roundworm</name>
    <dbReference type="NCBI Taxonomy" id="6339"/>
    <lineage>
        <taxon>Eukaryota</taxon>
        <taxon>Metazoa</taxon>
        <taxon>Ecdysozoa</taxon>
        <taxon>Nematoda</taxon>
        <taxon>Chromadorea</taxon>
        <taxon>Rhabditida</taxon>
        <taxon>Rhabditina</taxon>
        <taxon>Rhabditomorpha</taxon>
        <taxon>Strongyloidea</taxon>
        <taxon>Heligmosomidae</taxon>
        <taxon>Heligmosomoides</taxon>
    </lineage>
</organism>
<dbReference type="InterPro" id="IPR004151">
    <property type="entry name" value="7TM_GPCR_serpentine_rcpt_Sre"/>
</dbReference>
<dbReference type="AlphaFoldDB" id="A0A183F523"/>
<dbReference type="EMBL" id="UZAH01001306">
    <property type="protein sequence ID" value="VDO19648.1"/>
    <property type="molecule type" value="Genomic_DNA"/>
</dbReference>
<evidence type="ECO:0000313" key="3">
    <source>
        <dbReference type="EMBL" id="VDO19648.1"/>
    </source>
</evidence>
<evidence type="ECO:0000313" key="4">
    <source>
        <dbReference type="Proteomes" id="UP000050761"/>
    </source>
</evidence>
<accession>A0A3P7WPQ9</accession>
<evidence type="ECO:0000256" key="2">
    <source>
        <dbReference type="SAM" id="Phobius"/>
    </source>
</evidence>
<dbReference type="WBParaSite" id="HPBE_0000126501-mRNA-1">
    <property type="protein sequence ID" value="HPBE_0000126501-mRNA-1"/>
    <property type="gene ID" value="HPBE_0000126501"/>
</dbReference>
<dbReference type="Pfam" id="PF03125">
    <property type="entry name" value="Sre"/>
    <property type="match status" value="1"/>
</dbReference>
<evidence type="ECO:0000256" key="1">
    <source>
        <dbReference type="ARBA" id="ARBA00006803"/>
    </source>
</evidence>
<dbReference type="Proteomes" id="UP000050761">
    <property type="component" value="Unassembled WGS sequence"/>
</dbReference>
<sequence length="112" mass="12699">MINVLITTALVACGLGLIVLIFVTFCELPMEAHLCFVLLDLLVAVSAVVALMFCTYILGEWRRIIQHCPPLQRHLGRVFSSLRGDSFSQKVRDPNMISQQYFNQLNKTWEAT</sequence>
<dbReference type="GO" id="GO:0016020">
    <property type="term" value="C:membrane"/>
    <property type="evidence" value="ECO:0007669"/>
    <property type="project" value="InterPro"/>
</dbReference>
<feature type="transmembrane region" description="Helical" evidence="2">
    <location>
        <begin position="36"/>
        <end position="58"/>
    </location>
</feature>
<reference evidence="5" key="2">
    <citation type="submission" date="2019-09" db="UniProtKB">
        <authorList>
            <consortium name="WormBaseParasite"/>
        </authorList>
    </citation>
    <scope>IDENTIFICATION</scope>
</reference>
<protein>
    <submittedName>
        <fullName evidence="5">Transmembrane protein 179</fullName>
    </submittedName>
</protein>